<gene>
    <name evidence="2" type="ORF">K8V79_07300</name>
</gene>
<comment type="caution">
    <text evidence="2">The sequence shown here is derived from an EMBL/GenBank/DDBJ whole genome shotgun (WGS) entry which is preliminary data.</text>
</comment>
<reference evidence="2" key="2">
    <citation type="submission" date="2021-09" db="EMBL/GenBank/DDBJ databases">
        <authorList>
            <person name="Gilroy R."/>
        </authorList>
    </citation>
    <scope>NUCLEOTIDE SEQUENCE</scope>
    <source>
        <strain evidence="2">CHK135-1449</strain>
    </source>
</reference>
<reference evidence="2" key="1">
    <citation type="journal article" date="2021" name="PeerJ">
        <title>Extensive microbial diversity within the chicken gut microbiome revealed by metagenomics and culture.</title>
        <authorList>
            <person name="Gilroy R."/>
            <person name="Ravi A."/>
            <person name="Getino M."/>
            <person name="Pursley I."/>
            <person name="Horton D.L."/>
            <person name="Alikhan N.F."/>
            <person name="Baker D."/>
            <person name="Gharbi K."/>
            <person name="Hall N."/>
            <person name="Watson M."/>
            <person name="Adriaenssens E.M."/>
            <person name="Foster-Nyarko E."/>
            <person name="Jarju S."/>
            <person name="Secka A."/>
            <person name="Antonio M."/>
            <person name="Oren A."/>
            <person name="Chaudhuri R.R."/>
            <person name="La Ragione R."/>
            <person name="Hildebrand F."/>
            <person name="Pallen M.J."/>
        </authorList>
    </citation>
    <scope>NUCLEOTIDE SEQUENCE</scope>
    <source>
        <strain evidence="2">CHK135-1449</strain>
    </source>
</reference>
<dbReference type="InterPro" id="IPR005590">
    <property type="entry name" value="DUF333"/>
</dbReference>
<dbReference type="PANTHER" id="PTHR38008">
    <property type="entry name" value="HEMOLYSIN-RELATED"/>
    <property type="match status" value="1"/>
</dbReference>
<dbReference type="Proteomes" id="UP000787156">
    <property type="component" value="Unassembled WGS sequence"/>
</dbReference>
<organism evidence="2 3">
    <name type="scientific">Acinetobacter lwoffii</name>
    <dbReference type="NCBI Taxonomy" id="28090"/>
    <lineage>
        <taxon>Bacteria</taxon>
        <taxon>Pseudomonadati</taxon>
        <taxon>Pseudomonadota</taxon>
        <taxon>Gammaproteobacteria</taxon>
        <taxon>Moraxellales</taxon>
        <taxon>Moraxellaceae</taxon>
        <taxon>Acinetobacter</taxon>
    </lineage>
</organism>
<sequence>MQKIILSGLSGMLATLLLAGCTSVTQNHDYQPVLGMVNPASQYCVSQGGKLELRTEAQGQVGYCHLKNQQVIEEWEYYNMSQPKCVPEQAVALVGQADLTEAQIKQKTQAQLVRVIHPGDVVTMDYNDARITVTVDATSKKVLQATCG</sequence>
<proteinExistence type="predicted"/>
<dbReference type="PROSITE" id="PS51257">
    <property type="entry name" value="PROKAR_LIPOPROTEIN"/>
    <property type="match status" value="1"/>
</dbReference>
<keyword evidence="1" id="KW-0732">Signal</keyword>
<dbReference type="Pfam" id="PF03891">
    <property type="entry name" value="DUF333"/>
    <property type="match status" value="1"/>
</dbReference>
<dbReference type="PANTHER" id="PTHR38008:SF2">
    <property type="entry name" value="HEMOLYSIN"/>
    <property type="match status" value="1"/>
</dbReference>
<evidence type="ECO:0000256" key="1">
    <source>
        <dbReference type="SAM" id="SignalP"/>
    </source>
</evidence>
<feature type="chain" id="PRO_5039215335" evidence="1">
    <location>
        <begin position="20"/>
        <end position="148"/>
    </location>
</feature>
<evidence type="ECO:0000313" key="2">
    <source>
        <dbReference type="EMBL" id="HJF28038.1"/>
    </source>
</evidence>
<feature type="signal peptide" evidence="1">
    <location>
        <begin position="1"/>
        <end position="19"/>
    </location>
</feature>
<protein>
    <submittedName>
        <fullName evidence="2">DUF333 domain-containing protein</fullName>
    </submittedName>
</protein>
<dbReference type="InterPro" id="IPR021719">
    <property type="entry name" value="Prot_inh_I78"/>
</dbReference>
<name>A0A9D2ZZ80_ACILW</name>
<accession>A0A9D2ZZ80</accession>
<dbReference type="Pfam" id="PF11720">
    <property type="entry name" value="Inhibitor_I78"/>
    <property type="match status" value="1"/>
</dbReference>
<dbReference type="EMBL" id="DYWX01000075">
    <property type="protein sequence ID" value="HJF28038.1"/>
    <property type="molecule type" value="Genomic_DNA"/>
</dbReference>
<dbReference type="Gene3D" id="3.30.10.10">
    <property type="entry name" value="Trypsin Inhibitor V, subunit A"/>
    <property type="match status" value="1"/>
</dbReference>
<evidence type="ECO:0000313" key="3">
    <source>
        <dbReference type="Proteomes" id="UP000787156"/>
    </source>
</evidence>
<dbReference type="AlphaFoldDB" id="A0A9D2ZZ80"/>